<sequence>MGSPTKWNDNDKSEHLNVEFNGLRENLRARKVKLNCPDLERIRFDFFWNKFLRESIIIVEEELERIFYELWEELEIVEKIEIKPLLNFEFEERGVLLFLKSKSNEITSVIKDLERHEEEQMKKLKKELRIFFVGNK</sequence>
<keyword evidence="2" id="KW-1185">Reference proteome</keyword>
<dbReference type="Proteomes" id="UP000789920">
    <property type="component" value="Unassembled WGS sequence"/>
</dbReference>
<evidence type="ECO:0000313" key="1">
    <source>
        <dbReference type="EMBL" id="CAG8603697.1"/>
    </source>
</evidence>
<proteinExistence type="predicted"/>
<accession>A0ACA9MQI2</accession>
<gene>
    <name evidence="1" type="ORF">RPERSI_LOCUS6019</name>
</gene>
<protein>
    <submittedName>
        <fullName evidence="1">27011_t:CDS:1</fullName>
    </submittedName>
</protein>
<dbReference type="EMBL" id="CAJVQC010009363">
    <property type="protein sequence ID" value="CAG8603697.1"/>
    <property type="molecule type" value="Genomic_DNA"/>
</dbReference>
<comment type="caution">
    <text evidence="1">The sequence shown here is derived from an EMBL/GenBank/DDBJ whole genome shotgun (WGS) entry which is preliminary data.</text>
</comment>
<organism evidence="1 2">
    <name type="scientific">Racocetra persica</name>
    <dbReference type="NCBI Taxonomy" id="160502"/>
    <lineage>
        <taxon>Eukaryota</taxon>
        <taxon>Fungi</taxon>
        <taxon>Fungi incertae sedis</taxon>
        <taxon>Mucoromycota</taxon>
        <taxon>Glomeromycotina</taxon>
        <taxon>Glomeromycetes</taxon>
        <taxon>Diversisporales</taxon>
        <taxon>Gigasporaceae</taxon>
        <taxon>Racocetra</taxon>
    </lineage>
</organism>
<feature type="non-terminal residue" evidence="1">
    <location>
        <position position="136"/>
    </location>
</feature>
<reference evidence="1" key="1">
    <citation type="submission" date="2021-06" db="EMBL/GenBank/DDBJ databases">
        <authorList>
            <person name="Kallberg Y."/>
            <person name="Tangrot J."/>
            <person name="Rosling A."/>
        </authorList>
    </citation>
    <scope>NUCLEOTIDE SEQUENCE</scope>
    <source>
        <strain evidence="1">MA461A</strain>
    </source>
</reference>
<name>A0ACA9MQI2_9GLOM</name>
<evidence type="ECO:0000313" key="2">
    <source>
        <dbReference type="Proteomes" id="UP000789920"/>
    </source>
</evidence>